<evidence type="ECO:0000256" key="2">
    <source>
        <dbReference type="ARBA" id="ARBA00009978"/>
    </source>
</evidence>
<dbReference type="PROSITE" id="PS00301">
    <property type="entry name" value="G_TR_1"/>
    <property type="match status" value="1"/>
</dbReference>
<dbReference type="FunFam" id="3.40.50.300:FF:000542">
    <property type="entry name" value="Peptide chain release factor 3"/>
    <property type="match status" value="1"/>
</dbReference>
<proteinExistence type="inferred from homology"/>
<dbReference type="InterPro" id="IPR032090">
    <property type="entry name" value="RF3_C"/>
</dbReference>
<keyword evidence="10" id="KW-1185">Reference proteome</keyword>
<dbReference type="PRINTS" id="PR00315">
    <property type="entry name" value="ELONGATNFCT"/>
</dbReference>
<evidence type="ECO:0000256" key="6">
    <source>
        <dbReference type="ARBA" id="ARBA00023134"/>
    </source>
</evidence>
<dbReference type="AlphaFoldDB" id="A0A521CDU8"/>
<evidence type="ECO:0000256" key="5">
    <source>
        <dbReference type="ARBA" id="ARBA00022917"/>
    </source>
</evidence>
<accession>A0A521CDU8</accession>
<dbReference type="Proteomes" id="UP000315636">
    <property type="component" value="Unassembled WGS sequence"/>
</dbReference>
<dbReference type="InterPro" id="IPR031157">
    <property type="entry name" value="G_TR_CS"/>
</dbReference>
<dbReference type="InterPro" id="IPR000795">
    <property type="entry name" value="T_Tr_GTP-bd_dom"/>
</dbReference>
<dbReference type="InterPro" id="IPR053905">
    <property type="entry name" value="EF-G-like_DII"/>
</dbReference>
<dbReference type="InterPro" id="IPR038467">
    <property type="entry name" value="RF3_dom_3_sf"/>
</dbReference>
<dbReference type="Pfam" id="PF22042">
    <property type="entry name" value="EF-G_D2"/>
    <property type="match status" value="1"/>
</dbReference>
<evidence type="ECO:0000256" key="3">
    <source>
        <dbReference type="ARBA" id="ARBA00022490"/>
    </source>
</evidence>
<dbReference type="SUPFAM" id="SSF52540">
    <property type="entry name" value="P-loop containing nucleoside triphosphate hydrolases"/>
    <property type="match status" value="1"/>
</dbReference>
<organism evidence="9 10">
    <name type="scientific">Melghirimyces algeriensis</name>
    <dbReference type="NCBI Taxonomy" id="910412"/>
    <lineage>
        <taxon>Bacteria</taxon>
        <taxon>Bacillati</taxon>
        <taxon>Bacillota</taxon>
        <taxon>Bacilli</taxon>
        <taxon>Bacillales</taxon>
        <taxon>Thermoactinomycetaceae</taxon>
        <taxon>Melghirimyces</taxon>
    </lineage>
</organism>
<dbReference type="InterPro" id="IPR005225">
    <property type="entry name" value="Small_GTP-bd"/>
</dbReference>
<reference evidence="9 10" key="1">
    <citation type="submission" date="2017-05" db="EMBL/GenBank/DDBJ databases">
        <authorList>
            <person name="Varghese N."/>
            <person name="Submissions S."/>
        </authorList>
    </citation>
    <scope>NUCLEOTIDE SEQUENCE [LARGE SCALE GENOMIC DNA]</scope>
    <source>
        <strain evidence="9 10">DSM 45474</strain>
    </source>
</reference>
<dbReference type="Gene3D" id="3.40.50.300">
    <property type="entry name" value="P-loop containing nucleotide triphosphate hydrolases"/>
    <property type="match status" value="1"/>
</dbReference>
<dbReference type="NCBIfam" id="NF001964">
    <property type="entry name" value="PRK00741.1"/>
    <property type="match status" value="1"/>
</dbReference>
<dbReference type="GO" id="GO:0005829">
    <property type="term" value="C:cytosol"/>
    <property type="evidence" value="ECO:0007669"/>
    <property type="project" value="TreeGrafter"/>
</dbReference>
<dbReference type="GO" id="GO:0016150">
    <property type="term" value="F:translation release factor activity, codon nonspecific"/>
    <property type="evidence" value="ECO:0007669"/>
    <property type="project" value="TreeGrafter"/>
</dbReference>
<sequence length="446" mass="50828">MNRLHIEVARRRTFAIISHPDAGKTTLTEKLLLFGGAIREAGSVKGRKTDKHAASDWMEIEKQRGISVTSSVLEFTYHGYHVNILDTPGHQDFSEDTYRTLAAADSAVMLIDCAKGVEAQTIKLFEVCAKRRIPIFTFINKMDRQGKDPFDLLEEIESVLGMRSYPMNWPIGMGSEFCGIYNRHRFRLERFERQKDTQRLNVNGPDDPQIREEVGDLLTDRLSEEIALLDIAGEPYDIERIENGELTPVFFGSAITNFGVEAFLEDFLELAPPPSPRKSDQGLIEPIQTAFSGFVFKIQANMNPAHRDRVAFLRVCSGKFERGMSVRNVRTGKTLKLAQPQQFMAQDRSIVEEAYAGDIIGLFDPGQFRVGDTLCEKGSYQLERLPKFPPEHFAKITNKNAMRYKQYQKGLEQLVEEGAIQKYRTFLSRTGRNHHRRCRRTTIPSV</sequence>
<dbReference type="Gene3D" id="2.40.30.10">
    <property type="entry name" value="Translation factors"/>
    <property type="match status" value="1"/>
</dbReference>
<keyword evidence="5" id="KW-0648">Protein biosynthesis</keyword>
<dbReference type="GO" id="GO:0003924">
    <property type="term" value="F:GTPase activity"/>
    <property type="evidence" value="ECO:0007669"/>
    <property type="project" value="InterPro"/>
</dbReference>
<dbReference type="EMBL" id="FXTI01000003">
    <property type="protein sequence ID" value="SMO56951.1"/>
    <property type="molecule type" value="Genomic_DNA"/>
</dbReference>
<dbReference type="PANTHER" id="PTHR43556">
    <property type="entry name" value="PEPTIDE CHAIN RELEASE FACTOR RF3"/>
    <property type="match status" value="1"/>
</dbReference>
<dbReference type="PANTHER" id="PTHR43556:SF2">
    <property type="entry name" value="PEPTIDE CHAIN RELEASE FACTOR RF3"/>
    <property type="match status" value="1"/>
</dbReference>
<evidence type="ECO:0000259" key="8">
    <source>
        <dbReference type="PROSITE" id="PS51722"/>
    </source>
</evidence>
<dbReference type="InterPro" id="IPR004548">
    <property type="entry name" value="PrfC"/>
</dbReference>
<protein>
    <recommendedName>
        <fullName evidence="7">Peptide chain release factor 3</fullName>
    </recommendedName>
</protein>
<dbReference type="Pfam" id="PF00009">
    <property type="entry name" value="GTP_EFTU"/>
    <property type="match status" value="1"/>
</dbReference>
<dbReference type="Gene3D" id="3.30.70.3280">
    <property type="entry name" value="Peptide chain release factor 3, domain III"/>
    <property type="match status" value="1"/>
</dbReference>
<evidence type="ECO:0000256" key="4">
    <source>
        <dbReference type="ARBA" id="ARBA00022741"/>
    </source>
</evidence>
<dbReference type="CDD" id="cd04169">
    <property type="entry name" value="RF3"/>
    <property type="match status" value="1"/>
</dbReference>
<dbReference type="PROSITE" id="PS51722">
    <property type="entry name" value="G_TR_2"/>
    <property type="match status" value="1"/>
</dbReference>
<name>A0A521CDU8_9BACL</name>
<comment type="similarity">
    <text evidence="2">Belongs to the TRAFAC class translation factor GTPase superfamily. Classic translation factor GTPase family. PrfC subfamily.</text>
</comment>
<keyword evidence="4" id="KW-0547">Nucleotide-binding</keyword>
<dbReference type="GO" id="GO:0005525">
    <property type="term" value="F:GTP binding"/>
    <property type="evidence" value="ECO:0007669"/>
    <property type="project" value="UniProtKB-UniRule"/>
</dbReference>
<comment type="subcellular location">
    <subcellularLocation>
        <location evidence="1">Cytoplasm</location>
    </subcellularLocation>
</comment>
<evidence type="ECO:0000256" key="7">
    <source>
        <dbReference type="NCBIfam" id="TIGR00503"/>
    </source>
</evidence>
<dbReference type="InterPro" id="IPR041732">
    <property type="entry name" value="RF3_GTP-bd"/>
</dbReference>
<gene>
    <name evidence="9" type="ORF">SAMN06264849_103255</name>
</gene>
<dbReference type="Pfam" id="PF16658">
    <property type="entry name" value="RF3_C"/>
    <property type="match status" value="1"/>
</dbReference>
<dbReference type="SUPFAM" id="SSF50447">
    <property type="entry name" value="Translation proteins"/>
    <property type="match status" value="1"/>
</dbReference>
<keyword evidence="3" id="KW-0963">Cytoplasm</keyword>
<dbReference type="CDD" id="cd03689">
    <property type="entry name" value="RF3_II"/>
    <property type="match status" value="1"/>
</dbReference>
<dbReference type="NCBIfam" id="TIGR00231">
    <property type="entry name" value="small_GTP"/>
    <property type="match status" value="1"/>
</dbReference>
<evidence type="ECO:0000313" key="9">
    <source>
        <dbReference type="EMBL" id="SMO56951.1"/>
    </source>
</evidence>
<dbReference type="NCBIfam" id="TIGR00503">
    <property type="entry name" value="prfC"/>
    <property type="match status" value="1"/>
</dbReference>
<dbReference type="InterPro" id="IPR009000">
    <property type="entry name" value="Transl_B-barrel_sf"/>
</dbReference>
<evidence type="ECO:0000256" key="1">
    <source>
        <dbReference type="ARBA" id="ARBA00004496"/>
    </source>
</evidence>
<keyword evidence="6" id="KW-0342">GTP-binding</keyword>
<dbReference type="InterPro" id="IPR027417">
    <property type="entry name" value="P-loop_NTPase"/>
</dbReference>
<evidence type="ECO:0000313" key="10">
    <source>
        <dbReference type="Proteomes" id="UP000315636"/>
    </source>
</evidence>
<dbReference type="FunFam" id="2.40.30.10:FF:000040">
    <property type="entry name" value="Peptide chain release factor 3"/>
    <property type="match status" value="1"/>
</dbReference>
<feature type="domain" description="Tr-type G" evidence="8">
    <location>
        <begin position="9"/>
        <end position="275"/>
    </location>
</feature>